<dbReference type="GO" id="GO:0032259">
    <property type="term" value="P:methylation"/>
    <property type="evidence" value="ECO:0007669"/>
    <property type="project" value="UniProtKB-KW"/>
</dbReference>
<keyword evidence="3 6" id="KW-0489">Methyltransferase</keyword>
<dbReference type="PANTHER" id="PTHR43619:SF2">
    <property type="entry name" value="S-ADENOSYL-L-METHIONINE-DEPENDENT METHYLTRANSFERASES SUPERFAMILY PROTEIN"/>
    <property type="match status" value="1"/>
</dbReference>
<organism evidence="7 8">
    <name type="scientific">Longimycelium tulufanense</name>
    <dbReference type="NCBI Taxonomy" id="907463"/>
    <lineage>
        <taxon>Bacteria</taxon>
        <taxon>Bacillati</taxon>
        <taxon>Actinomycetota</taxon>
        <taxon>Actinomycetes</taxon>
        <taxon>Pseudonocardiales</taxon>
        <taxon>Pseudonocardiaceae</taxon>
        <taxon>Longimycelium</taxon>
    </lineage>
</organism>
<accession>A0A8J3C915</accession>
<evidence type="ECO:0000256" key="5">
    <source>
        <dbReference type="ARBA" id="ARBA00022691"/>
    </source>
</evidence>
<comment type="similarity">
    <text evidence="2 6">Belongs to the UPF0677 family.</text>
</comment>
<evidence type="ECO:0000313" key="8">
    <source>
        <dbReference type="Proteomes" id="UP000637578"/>
    </source>
</evidence>
<dbReference type="InterPro" id="IPR029063">
    <property type="entry name" value="SAM-dependent_MTases_sf"/>
</dbReference>
<dbReference type="SUPFAM" id="SSF53335">
    <property type="entry name" value="S-adenosyl-L-methionine-dependent methyltransferases"/>
    <property type="match status" value="1"/>
</dbReference>
<sequence length="291" mass="33044">MATTYEQWDIVSSVGLTALGVAAARAVETQRAQPLVRDEFAARFVDAVRPPTPLPTSWDELGEEDSAWRYMIDYMALRTRFLDDYFAGVGVDQVVILAAGLDARAFRLDWPSGCDLYEIDQPKVLEFKQQVVDEVGARPRCRWHPVPTDLRDDWVAALTVAGFDPARPTAWLAEGLLAYLPGRAEEELFERVHELSAPASTLAVERSGRRDTDQMQKHPMFARMAERFGVNIGELFNTEPRRDFVEWIGSVGWDVTVHPVPELERRYHRTLVPEIRDMMAHNAFVVANWTS</sequence>
<dbReference type="PANTHER" id="PTHR43619">
    <property type="entry name" value="S-ADENOSYL-L-METHIONINE-DEPENDENT METHYLTRANSFERASE YKTD-RELATED"/>
    <property type="match status" value="1"/>
</dbReference>
<dbReference type="Proteomes" id="UP000637578">
    <property type="component" value="Unassembled WGS sequence"/>
</dbReference>
<dbReference type="RefSeq" id="WP_189053423.1">
    <property type="nucleotide sequence ID" value="NZ_BMMK01000002.1"/>
</dbReference>
<gene>
    <name evidence="7" type="ORF">GCM10012275_04960</name>
</gene>
<keyword evidence="5 6" id="KW-0949">S-adenosyl-L-methionine</keyword>
<evidence type="ECO:0000256" key="2">
    <source>
        <dbReference type="ARBA" id="ARBA00008138"/>
    </source>
</evidence>
<protein>
    <recommendedName>
        <fullName evidence="6">S-adenosyl-L-methionine-dependent methyltransferase</fullName>
        <ecNumber evidence="6">2.1.1.-</ecNumber>
    </recommendedName>
</protein>
<evidence type="ECO:0000256" key="6">
    <source>
        <dbReference type="RuleBase" id="RU362030"/>
    </source>
</evidence>
<dbReference type="InterPro" id="IPR007213">
    <property type="entry name" value="Ppm1/Ppm2/Tcmp"/>
</dbReference>
<keyword evidence="4" id="KW-0808">Transferase</keyword>
<dbReference type="NCBIfam" id="TIGR00027">
    <property type="entry name" value="mthyl_TIGR00027"/>
    <property type="match status" value="1"/>
</dbReference>
<dbReference type="Pfam" id="PF04072">
    <property type="entry name" value="LCM"/>
    <property type="match status" value="1"/>
</dbReference>
<reference evidence="7" key="2">
    <citation type="submission" date="2020-09" db="EMBL/GenBank/DDBJ databases">
        <authorList>
            <person name="Sun Q."/>
            <person name="Zhou Y."/>
        </authorList>
    </citation>
    <scope>NUCLEOTIDE SEQUENCE</scope>
    <source>
        <strain evidence="7">CGMCC 4.5737</strain>
    </source>
</reference>
<dbReference type="Gene3D" id="3.40.50.150">
    <property type="entry name" value="Vaccinia Virus protein VP39"/>
    <property type="match status" value="1"/>
</dbReference>
<comment type="function">
    <text evidence="1 6">Exhibits S-adenosyl-L-methionine-dependent methyltransferase activity.</text>
</comment>
<dbReference type="EC" id="2.1.1.-" evidence="6"/>
<evidence type="ECO:0000256" key="3">
    <source>
        <dbReference type="ARBA" id="ARBA00022603"/>
    </source>
</evidence>
<reference evidence="7" key="1">
    <citation type="journal article" date="2014" name="Int. J. Syst. Evol. Microbiol.">
        <title>Complete genome sequence of Corynebacterium casei LMG S-19264T (=DSM 44701T), isolated from a smear-ripened cheese.</title>
        <authorList>
            <consortium name="US DOE Joint Genome Institute (JGI-PGF)"/>
            <person name="Walter F."/>
            <person name="Albersmeier A."/>
            <person name="Kalinowski J."/>
            <person name="Ruckert C."/>
        </authorList>
    </citation>
    <scope>NUCLEOTIDE SEQUENCE</scope>
    <source>
        <strain evidence="7">CGMCC 4.5737</strain>
    </source>
</reference>
<name>A0A8J3C915_9PSEU</name>
<dbReference type="EMBL" id="BMMK01000002">
    <property type="protein sequence ID" value="GGM36822.1"/>
    <property type="molecule type" value="Genomic_DNA"/>
</dbReference>
<evidence type="ECO:0000256" key="4">
    <source>
        <dbReference type="ARBA" id="ARBA00022679"/>
    </source>
</evidence>
<evidence type="ECO:0000256" key="1">
    <source>
        <dbReference type="ARBA" id="ARBA00003907"/>
    </source>
</evidence>
<dbReference type="GO" id="GO:0008168">
    <property type="term" value="F:methyltransferase activity"/>
    <property type="evidence" value="ECO:0007669"/>
    <property type="project" value="UniProtKB-UniRule"/>
</dbReference>
<evidence type="ECO:0000313" key="7">
    <source>
        <dbReference type="EMBL" id="GGM36822.1"/>
    </source>
</evidence>
<dbReference type="AlphaFoldDB" id="A0A8J3C915"/>
<proteinExistence type="inferred from homology"/>
<dbReference type="InterPro" id="IPR011610">
    <property type="entry name" value="SAM_mthyl_Trfase_ML2640-like"/>
</dbReference>
<comment type="caution">
    <text evidence="7">The sequence shown here is derived from an EMBL/GenBank/DDBJ whole genome shotgun (WGS) entry which is preliminary data.</text>
</comment>
<keyword evidence="8" id="KW-1185">Reference proteome</keyword>